<dbReference type="SUPFAM" id="SSF52087">
    <property type="entry name" value="CRAL/TRIO domain"/>
    <property type="match status" value="1"/>
</dbReference>
<gene>
    <name evidence="2" type="ORF">A1Q1_05092</name>
</gene>
<organism evidence="2 3">
    <name type="scientific">Trichosporon asahii var. asahii (strain ATCC 90039 / CBS 2479 / JCM 2466 / KCTC 7840 / NBRC 103889/ NCYC 2677 / UAMH 7654)</name>
    <name type="common">Yeast</name>
    <dbReference type="NCBI Taxonomy" id="1186058"/>
    <lineage>
        <taxon>Eukaryota</taxon>
        <taxon>Fungi</taxon>
        <taxon>Dikarya</taxon>
        <taxon>Basidiomycota</taxon>
        <taxon>Agaricomycotina</taxon>
        <taxon>Tremellomycetes</taxon>
        <taxon>Trichosporonales</taxon>
        <taxon>Trichosporonaceae</taxon>
        <taxon>Trichosporon</taxon>
    </lineage>
</organism>
<dbReference type="KEGG" id="tasa:A1Q1_05092"/>
<evidence type="ECO:0000313" key="2">
    <source>
        <dbReference type="EMBL" id="EJT46263.1"/>
    </source>
</evidence>
<dbReference type="CDD" id="cd00170">
    <property type="entry name" value="SEC14"/>
    <property type="match status" value="1"/>
</dbReference>
<dbReference type="RefSeq" id="XP_014177374.1">
    <property type="nucleotide sequence ID" value="XM_014321899.1"/>
</dbReference>
<protein>
    <recommendedName>
        <fullName evidence="1">CRAL-TRIO domain-containing protein</fullName>
    </recommendedName>
</protein>
<comment type="caution">
    <text evidence="2">The sequence shown here is derived from an EMBL/GenBank/DDBJ whole genome shotgun (WGS) entry which is preliminary data.</text>
</comment>
<dbReference type="OrthoDB" id="75724at2759"/>
<dbReference type="PANTHER" id="PTHR45824">
    <property type="entry name" value="GH16843P"/>
    <property type="match status" value="1"/>
</dbReference>
<sequence>MPMSATLEKLLTPPALPVKGSQLSEEDKAAIAKVAAHFNAEDYTAPDGEDKTTRSPLILREYMFFTQGRINGYYQVHGTVEKTIEAIEKTIAWRRDRNMYDIDAFAKEVEDECRNGFAHFTGFDPEGRPIIYFFPNKDITPGAERRPLPNAFMMDRAGDFCVGDVGQVVIIQNFGGKRQGDLPSIGAATEQLSNLETHAPEVLYKLHFQQIGWMLRGFFALLNPVMPARTAAKILKQDTAQSIKDGYFTGDELIKEIGGNVDWSYKHDEYFWPMVEASKKIRADQEKRFEALGKPAMGVDERLFRVAPGSA</sequence>
<proteinExistence type="predicted"/>
<accession>J5Q9Y1</accession>
<name>J5Q9Y1_TRIAS</name>
<feature type="domain" description="CRAL-TRIO" evidence="1">
    <location>
        <begin position="115"/>
        <end position="259"/>
    </location>
</feature>
<evidence type="ECO:0000259" key="1">
    <source>
        <dbReference type="Pfam" id="PF00650"/>
    </source>
</evidence>
<dbReference type="EMBL" id="ALBS01000297">
    <property type="protein sequence ID" value="EJT46263.1"/>
    <property type="molecule type" value="Genomic_DNA"/>
</dbReference>
<dbReference type="Gene3D" id="3.40.525.10">
    <property type="entry name" value="CRAL-TRIO lipid binding domain"/>
    <property type="match status" value="1"/>
</dbReference>
<dbReference type="InterPro" id="IPR001251">
    <property type="entry name" value="CRAL-TRIO_dom"/>
</dbReference>
<evidence type="ECO:0000313" key="3">
    <source>
        <dbReference type="Proteomes" id="UP000002748"/>
    </source>
</evidence>
<dbReference type="HOGENOM" id="CLU_894834_0_0_1"/>
<dbReference type="InterPro" id="IPR036865">
    <property type="entry name" value="CRAL-TRIO_dom_sf"/>
</dbReference>
<dbReference type="Proteomes" id="UP000002748">
    <property type="component" value="Unassembled WGS sequence"/>
</dbReference>
<dbReference type="PANTHER" id="PTHR45824:SF29">
    <property type="entry name" value="GH16843P"/>
    <property type="match status" value="1"/>
</dbReference>
<dbReference type="VEuPathDB" id="FungiDB:A1Q1_05092"/>
<dbReference type="GO" id="GO:0008526">
    <property type="term" value="F:phosphatidylinositol transfer activity"/>
    <property type="evidence" value="ECO:0007669"/>
    <property type="project" value="TreeGrafter"/>
</dbReference>
<dbReference type="GeneID" id="25988604"/>
<dbReference type="InterPro" id="IPR052578">
    <property type="entry name" value="PI_Transfer_CRAL-TRIO"/>
</dbReference>
<dbReference type="Pfam" id="PF00650">
    <property type="entry name" value="CRAL_TRIO"/>
    <property type="match status" value="1"/>
</dbReference>
<dbReference type="AlphaFoldDB" id="J5Q9Y1"/>
<reference evidence="2 3" key="1">
    <citation type="journal article" date="2012" name="Eukaryot. Cell">
        <title>Draft genome sequence of CBS 2479, the standard type strain of Trichosporon asahii.</title>
        <authorList>
            <person name="Yang R.Y."/>
            <person name="Li H.T."/>
            <person name="Zhu H."/>
            <person name="Zhou G.P."/>
            <person name="Wang M."/>
            <person name="Wang L."/>
        </authorList>
    </citation>
    <scope>NUCLEOTIDE SEQUENCE [LARGE SCALE GENOMIC DNA]</scope>
    <source>
        <strain evidence="3">ATCC 90039 / CBS 2479 / JCM 2466 / KCTC 7840 / NCYC 2677 / UAMH 7654</strain>
    </source>
</reference>